<evidence type="ECO:0000256" key="4">
    <source>
        <dbReference type="ARBA" id="ARBA00023224"/>
    </source>
</evidence>
<evidence type="ECO:0000256" key="3">
    <source>
        <dbReference type="ARBA" id="ARBA00023136"/>
    </source>
</evidence>
<evidence type="ECO:0000259" key="8">
    <source>
        <dbReference type="PROSITE" id="PS50111"/>
    </source>
</evidence>
<keyword evidence="11" id="KW-1185">Reference proteome</keyword>
<comment type="similarity">
    <text evidence="5">Belongs to the methyl-accepting chemotaxis (MCP) protein family.</text>
</comment>
<dbReference type="SUPFAM" id="SSF58104">
    <property type="entry name" value="Methyl-accepting chemotaxis protein (MCP) signaling domain"/>
    <property type="match status" value="1"/>
</dbReference>
<protein>
    <submittedName>
        <fullName evidence="10">HAMP domain-containing protein</fullName>
    </submittedName>
</protein>
<comment type="subcellular location">
    <subcellularLocation>
        <location evidence="1">Cell membrane</location>
    </subcellularLocation>
</comment>
<keyword evidence="4 6" id="KW-0807">Transducer</keyword>
<dbReference type="SMART" id="SM00283">
    <property type="entry name" value="MA"/>
    <property type="match status" value="1"/>
</dbReference>
<evidence type="ECO:0000256" key="7">
    <source>
        <dbReference type="SAM" id="Phobius"/>
    </source>
</evidence>
<dbReference type="PROSITE" id="PS50111">
    <property type="entry name" value="CHEMOTAXIS_TRANSDUC_2"/>
    <property type="match status" value="1"/>
</dbReference>
<keyword evidence="3 7" id="KW-0472">Membrane</keyword>
<dbReference type="AlphaFoldDB" id="A0A494ZXB7"/>
<evidence type="ECO:0000313" key="10">
    <source>
        <dbReference type="EMBL" id="RKQ31349.1"/>
    </source>
</evidence>
<dbReference type="Proteomes" id="UP000269301">
    <property type="component" value="Unassembled WGS sequence"/>
</dbReference>
<dbReference type="Pfam" id="PF00015">
    <property type="entry name" value="MCPsignal"/>
    <property type="match status" value="1"/>
</dbReference>
<feature type="domain" description="Methyl-accepting transducer" evidence="8">
    <location>
        <begin position="274"/>
        <end position="524"/>
    </location>
</feature>
<dbReference type="RefSeq" id="WP_121205010.1">
    <property type="nucleotide sequence ID" value="NZ_RBZP01000013.1"/>
</dbReference>
<evidence type="ECO:0000313" key="11">
    <source>
        <dbReference type="Proteomes" id="UP000269301"/>
    </source>
</evidence>
<proteinExistence type="inferred from homology"/>
<dbReference type="OrthoDB" id="2010115at2"/>
<dbReference type="GO" id="GO:0007165">
    <property type="term" value="P:signal transduction"/>
    <property type="evidence" value="ECO:0007669"/>
    <property type="project" value="UniProtKB-KW"/>
</dbReference>
<dbReference type="Gene3D" id="6.10.340.10">
    <property type="match status" value="1"/>
</dbReference>
<sequence>MKFSFKKLLSKTPLQTRLLVPFLTLMIVSVLAVGISSYLQAKNMTMNTIKDRLQREVQLMGYIAENLHFTYVSDKAYFMQQLNANIRNQQEQLANDGIESEFFYITNHSLNPFPISNDSLPAIPDNLIEKIISSENGQIVEKLDGEEFTISFQQMDEISGTYALIVPTNSFMGPVHNMGTFSIILTLLSIIVSSILIIWFVRTLTKPLNVIRNTMREVRNGKLKHTEELKTSIPEFVSLHKSYQAMMNHMKTMIDELKNTTMELEQTGDSLKLSSEDNIQSSSDLMESIQVVKQGAEQTATSSENSVANSLTMKNQLEDLIQNMEVVFNSAEKMRNSATLEEENISKLIQTIRSFKQDFEHLTTTVNQINTHSFSISKLIGIIQGIAEQTKLLALNASIEAARAGDAGRGFSVVANEIGKLAEQSTNAANEVTQSITDMEKITHNATTEFKQMLDKTHNHMVMANESKQTLDDFMDGISKVDTNLQGMHGKLHYLEGILPDFERISEEVASISQETLASTEEMLASSEHQHQQTERTHQIGLKLTDLSKTLARITKQFQLK</sequence>
<evidence type="ECO:0000256" key="6">
    <source>
        <dbReference type="PROSITE-ProRule" id="PRU00284"/>
    </source>
</evidence>
<evidence type="ECO:0000256" key="1">
    <source>
        <dbReference type="ARBA" id="ARBA00004236"/>
    </source>
</evidence>
<dbReference type="PROSITE" id="PS50885">
    <property type="entry name" value="HAMP"/>
    <property type="match status" value="1"/>
</dbReference>
<accession>A0A494ZXB7</accession>
<dbReference type="InterPro" id="IPR003660">
    <property type="entry name" value="HAMP_dom"/>
</dbReference>
<dbReference type="EMBL" id="RBZP01000013">
    <property type="protein sequence ID" value="RKQ31349.1"/>
    <property type="molecule type" value="Genomic_DNA"/>
</dbReference>
<gene>
    <name evidence="10" type="ORF">D8M06_13890</name>
</gene>
<dbReference type="InterPro" id="IPR004089">
    <property type="entry name" value="MCPsignal_dom"/>
</dbReference>
<feature type="domain" description="HAMP" evidence="9">
    <location>
        <begin position="202"/>
        <end position="255"/>
    </location>
</feature>
<reference evidence="10 11" key="1">
    <citation type="journal article" date="2016" name="Int. J. Syst. Evol. Microbiol.">
        <title>Oceanobacillus halophilus sp. nov., a novel moderately halophilic bacterium from a hypersaline lake.</title>
        <authorList>
            <person name="Amoozegar M.A."/>
            <person name="Bagheri M."/>
            <person name="Makhdoumi A."/>
            <person name="Nikou M.M."/>
            <person name="Fazeli S.A.S."/>
            <person name="Schumann P."/>
            <person name="Sproer C."/>
            <person name="Sanchez-Porro C."/>
            <person name="Ventosa A."/>
        </authorList>
    </citation>
    <scope>NUCLEOTIDE SEQUENCE [LARGE SCALE GENOMIC DNA]</scope>
    <source>
        <strain evidence="10 11">DSM 23996</strain>
    </source>
</reference>
<keyword evidence="2" id="KW-1003">Cell membrane</keyword>
<feature type="transmembrane region" description="Helical" evidence="7">
    <location>
        <begin position="20"/>
        <end position="39"/>
    </location>
</feature>
<evidence type="ECO:0000256" key="5">
    <source>
        <dbReference type="ARBA" id="ARBA00029447"/>
    </source>
</evidence>
<evidence type="ECO:0000256" key="2">
    <source>
        <dbReference type="ARBA" id="ARBA00022475"/>
    </source>
</evidence>
<name>A0A494ZXB7_9BACI</name>
<dbReference type="PANTHER" id="PTHR32089">
    <property type="entry name" value="METHYL-ACCEPTING CHEMOTAXIS PROTEIN MCPB"/>
    <property type="match status" value="1"/>
</dbReference>
<comment type="caution">
    <text evidence="10">The sequence shown here is derived from an EMBL/GenBank/DDBJ whole genome shotgun (WGS) entry which is preliminary data.</text>
</comment>
<keyword evidence="7" id="KW-1133">Transmembrane helix</keyword>
<dbReference type="PANTHER" id="PTHR32089:SF112">
    <property type="entry name" value="LYSOZYME-LIKE PROTEIN-RELATED"/>
    <property type="match status" value="1"/>
</dbReference>
<keyword evidence="7" id="KW-0812">Transmembrane</keyword>
<organism evidence="10 11">
    <name type="scientific">Oceanobacillus halophilus</name>
    <dbReference type="NCBI Taxonomy" id="930130"/>
    <lineage>
        <taxon>Bacteria</taxon>
        <taxon>Bacillati</taxon>
        <taxon>Bacillota</taxon>
        <taxon>Bacilli</taxon>
        <taxon>Bacillales</taxon>
        <taxon>Bacillaceae</taxon>
        <taxon>Oceanobacillus</taxon>
    </lineage>
</organism>
<feature type="transmembrane region" description="Helical" evidence="7">
    <location>
        <begin position="181"/>
        <end position="201"/>
    </location>
</feature>
<dbReference type="Gene3D" id="1.10.287.950">
    <property type="entry name" value="Methyl-accepting chemotaxis protein"/>
    <property type="match status" value="1"/>
</dbReference>
<evidence type="ECO:0000259" key="9">
    <source>
        <dbReference type="PROSITE" id="PS50885"/>
    </source>
</evidence>
<dbReference type="GO" id="GO:0005886">
    <property type="term" value="C:plasma membrane"/>
    <property type="evidence" value="ECO:0007669"/>
    <property type="project" value="UniProtKB-SubCell"/>
</dbReference>